<dbReference type="Proteomes" id="UP000768646">
    <property type="component" value="Unassembled WGS sequence"/>
</dbReference>
<evidence type="ECO:0000313" key="2">
    <source>
        <dbReference type="Proteomes" id="UP000768646"/>
    </source>
</evidence>
<sequence length="196" mass="22865">MSNIKPNSSKDENSVSLELDLGNLFAFNTNPLDIYSLKKNKEEYIMSLSKSSIQILINNIFSLSKTITLDGSFIELPEPITLLPREKSISKPKPETKWEKFAKAKKIKPKNKIDGKLTYDENKKKWVPKWGYKGKNKDMENQWLVELNNHEDLNSRNSAKLARKQRIKQNLKNIKTKLNSKENRLKLSKIKKKKKY</sequence>
<keyword evidence="2" id="KW-1185">Reference proteome</keyword>
<name>A0ACB7C8F5_9ASCO</name>
<dbReference type="EMBL" id="JABTEG010000025">
    <property type="protein sequence ID" value="KAG4303778.1"/>
    <property type="molecule type" value="Genomic_DNA"/>
</dbReference>
<proteinExistence type="predicted"/>
<protein>
    <submittedName>
        <fullName evidence="1">Uncharacterized protein</fullName>
    </submittedName>
</protein>
<gene>
    <name evidence="1" type="ORF">PORY_002820</name>
</gene>
<accession>A0ACB7C8F5</accession>
<comment type="caution">
    <text evidence="1">The sequence shown here is derived from an EMBL/GenBank/DDBJ whole genome shotgun (WGS) entry which is preliminary data.</text>
</comment>
<organism evidence="1 2">
    <name type="scientific">Pneumocystis oryctolagi</name>
    <dbReference type="NCBI Taxonomy" id="42067"/>
    <lineage>
        <taxon>Eukaryota</taxon>
        <taxon>Fungi</taxon>
        <taxon>Dikarya</taxon>
        <taxon>Ascomycota</taxon>
        <taxon>Taphrinomycotina</taxon>
        <taxon>Pneumocystomycetes</taxon>
        <taxon>Pneumocystaceae</taxon>
        <taxon>Pneumocystis</taxon>
    </lineage>
</organism>
<reference evidence="1 2" key="1">
    <citation type="journal article" date="2021" name="Commun. Biol.">
        <title>Genomic insights into the host specific adaptation of the Pneumocystis genus.</title>
        <authorList>
            <person name="Cisse O.H."/>
            <person name="Ma L."/>
            <person name="Dekker J.P."/>
            <person name="Khil P.P."/>
            <person name="Youn J.-H."/>
            <person name="Brenchley J.M."/>
            <person name="Blair R."/>
            <person name="Pahar B."/>
            <person name="Chabe M."/>
            <person name="Van Rompay K.K.A."/>
            <person name="Keesler R."/>
            <person name="Sukura A."/>
            <person name="Hirsch V."/>
            <person name="Kutty G."/>
            <person name="Liu Y."/>
            <person name="Peng L."/>
            <person name="Chen J."/>
            <person name="Song J."/>
            <person name="Weissenbacher-Lang C."/>
            <person name="Xu J."/>
            <person name="Upham N.S."/>
            <person name="Stajich J.E."/>
            <person name="Cuomo C.A."/>
            <person name="Cushion M.T."/>
            <person name="Kovacs J.A."/>
        </authorList>
    </citation>
    <scope>NUCLEOTIDE SEQUENCE [LARGE SCALE GENOMIC DNA]</scope>
    <source>
        <strain evidence="1 2">RABM</strain>
    </source>
</reference>
<evidence type="ECO:0000313" key="1">
    <source>
        <dbReference type="EMBL" id="KAG4303778.1"/>
    </source>
</evidence>